<dbReference type="AlphaFoldDB" id="A0A2P2J3Z0"/>
<sequence length="37" mass="4263">MRLKNRFSNSYTSISKSPPPKITRKKGQISNTIVQQQ</sequence>
<evidence type="ECO:0000313" key="2">
    <source>
        <dbReference type="EMBL" id="MBW88189.1"/>
    </source>
</evidence>
<name>A0A2P2J3Z0_RHIMU</name>
<dbReference type="EMBL" id="GGEC01007706">
    <property type="protein sequence ID" value="MBW88189.1"/>
    <property type="molecule type" value="Transcribed_RNA"/>
</dbReference>
<accession>A0A2P2J3Z0</accession>
<feature type="compositionally biased region" description="Polar residues" evidence="1">
    <location>
        <begin position="28"/>
        <end position="37"/>
    </location>
</feature>
<feature type="region of interest" description="Disordered" evidence="1">
    <location>
        <begin position="1"/>
        <end position="37"/>
    </location>
</feature>
<evidence type="ECO:0000256" key="1">
    <source>
        <dbReference type="SAM" id="MobiDB-lite"/>
    </source>
</evidence>
<organism evidence="2">
    <name type="scientific">Rhizophora mucronata</name>
    <name type="common">Asiatic mangrove</name>
    <dbReference type="NCBI Taxonomy" id="61149"/>
    <lineage>
        <taxon>Eukaryota</taxon>
        <taxon>Viridiplantae</taxon>
        <taxon>Streptophyta</taxon>
        <taxon>Embryophyta</taxon>
        <taxon>Tracheophyta</taxon>
        <taxon>Spermatophyta</taxon>
        <taxon>Magnoliopsida</taxon>
        <taxon>eudicotyledons</taxon>
        <taxon>Gunneridae</taxon>
        <taxon>Pentapetalae</taxon>
        <taxon>rosids</taxon>
        <taxon>fabids</taxon>
        <taxon>Malpighiales</taxon>
        <taxon>Rhizophoraceae</taxon>
        <taxon>Rhizophora</taxon>
    </lineage>
</organism>
<feature type="compositionally biased region" description="Polar residues" evidence="1">
    <location>
        <begin position="1"/>
        <end position="16"/>
    </location>
</feature>
<proteinExistence type="predicted"/>
<reference evidence="2" key="1">
    <citation type="submission" date="2018-02" db="EMBL/GenBank/DDBJ databases">
        <title>Rhizophora mucronata_Transcriptome.</title>
        <authorList>
            <person name="Meera S.P."/>
            <person name="Sreeshan A."/>
            <person name="Augustine A."/>
        </authorList>
    </citation>
    <scope>NUCLEOTIDE SEQUENCE</scope>
    <source>
        <tissue evidence="2">Leaf</tissue>
    </source>
</reference>
<protein>
    <submittedName>
        <fullName evidence="2">Uncharacterized protein</fullName>
    </submittedName>
</protein>